<comment type="subcellular location">
    <subcellularLocation>
        <location evidence="2">Cytoplasm</location>
    </subcellularLocation>
    <subcellularLocation>
        <location evidence="1">Endomembrane system</location>
    </subcellularLocation>
</comment>
<evidence type="ECO:0000256" key="4">
    <source>
        <dbReference type="ARBA" id="ARBA00022723"/>
    </source>
</evidence>
<evidence type="ECO:0000256" key="7">
    <source>
        <dbReference type="ARBA" id="ARBA00023136"/>
    </source>
</evidence>
<dbReference type="PANTHER" id="PTHR46735">
    <property type="entry name" value="CALPAIN, SMALL SUBUNIT 1 A-RELATED"/>
    <property type="match status" value="1"/>
</dbReference>
<dbReference type="GO" id="GO:0012505">
    <property type="term" value="C:endomembrane system"/>
    <property type="evidence" value="ECO:0007669"/>
    <property type="project" value="UniProtKB-SubCell"/>
</dbReference>
<evidence type="ECO:0000256" key="6">
    <source>
        <dbReference type="ARBA" id="ARBA00022837"/>
    </source>
</evidence>
<keyword evidence="4" id="KW-0479">Metal-binding</keyword>
<proteinExistence type="predicted"/>
<keyword evidence="9" id="KW-1185">Reference proteome</keyword>
<dbReference type="GO" id="GO:0046872">
    <property type="term" value="F:metal ion binding"/>
    <property type="evidence" value="ECO:0007669"/>
    <property type="project" value="UniProtKB-KW"/>
</dbReference>
<dbReference type="GO" id="GO:0005737">
    <property type="term" value="C:cytoplasm"/>
    <property type="evidence" value="ECO:0007669"/>
    <property type="project" value="UniProtKB-SubCell"/>
</dbReference>
<evidence type="ECO:0000256" key="5">
    <source>
        <dbReference type="ARBA" id="ARBA00022737"/>
    </source>
</evidence>
<name>A0A9D4LFX1_DREPO</name>
<dbReference type="Gene3D" id="1.10.238.10">
    <property type="entry name" value="EF-hand"/>
    <property type="match status" value="1"/>
</dbReference>
<keyword evidence="5" id="KW-0677">Repeat</keyword>
<gene>
    <name evidence="8" type="ORF">DPMN_099117</name>
</gene>
<keyword evidence="6" id="KW-0106">Calcium</keyword>
<protein>
    <recommendedName>
        <fullName evidence="10">EF-hand domain-containing protein</fullName>
    </recommendedName>
</protein>
<dbReference type="AlphaFoldDB" id="A0A9D4LFX1"/>
<evidence type="ECO:0000313" key="8">
    <source>
        <dbReference type="EMBL" id="KAH3856527.1"/>
    </source>
</evidence>
<dbReference type="Proteomes" id="UP000828390">
    <property type="component" value="Unassembled WGS sequence"/>
</dbReference>
<evidence type="ECO:0000256" key="1">
    <source>
        <dbReference type="ARBA" id="ARBA00004308"/>
    </source>
</evidence>
<dbReference type="PANTHER" id="PTHR46735:SF3">
    <property type="entry name" value="CALPAIN SMALL SUBUNIT 1-RELATED"/>
    <property type="match status" value="1"/>
</dbReference>
<organism evidence="8 9">
    <name type="scientific">Dreissena polymorpha</name>
    <name type="common">Zebra mussel</name>
    <name type="synonym">Mytilus polymorpha</name>
    <dbReference type="NCBI Taxonomy" id="45954"/>
    <lineage>
        <taxon>Eukaryota</taxon>
        <taxon>Metazoa</taxon>
        <taxon>Spiralia</taxon>
        <taxon>Lophotrochozoa</taxon>
        <taxon>Mollusca</taxon>
        <taxon>Bivalvia</taxon>
        <taxon>Autobranchia</taxon>
        <taxon>Heteroconchia</taxon>
        <taxon>Euheterodonta</taxon>
        <taxon>Imparidentia</taxon>
        <taxon>Neoheterodontei</taxon>
        <taxon>Myida</taxon>
        <taxon>Dreissenoidea</taxon>
        <taxon>Dreissenidae</taxon>
        <taxon>Dreissena</taxon>
    </lineage>
</organism>
<dbReference type="SUPFAM" id="SSF47473">
    <property type="entry name" value="EF-hand"/>
    <property type="match status" value="1"/>
</dbReference>
<dbReference type="InterPro" id="IPR011992">
    <property type="entry name" value="EF-hand-dom_pair"/>
</dbReference>
<sequence>MLAGFRLSNRALSAIILRFSNKKGEIEFDDFVLCAIRLKTMIGWLHSTVEEFTLLIMV</sequence>
<reference evidence="8" key="2">
    <citation type="submission" date="2020-11" db="EMBL/GenBank/DDBJ databases">
        <authorList>
            <person name="McCartney M.A."/>
            <person name="Auch B."/>
            <person name="Kono T."/>
            <person name="Mallez S."/>
            <person name="Becker A."/>
            <person name="Gohl D.M."/>
            <person name="Silverstein K.A.T."/>
            <person name="Koren S."/>
            <person name="Bechman K.B."/>
            <person name="Herman A."/>
            <person name="Abrahante J.E."/>
            <person name="Garbe J."/>
        </authorList>
    </citation>
    <scope>NUCLEOTIDE SEQUENCE</scope>
    <source>
        <strain evidence="8">Duluth1</strain>
        <tissue evidence="8">Whole animal</tissue>
    </source>
</reference>
<reference evidence="8" key="1">
    <citation type="journal article" date="2019" name="bioRxiv">
        <title>The Genome of the Zebra Mussel, Dreissena polymorpha: A Resource for Invasive Species Research.</title>
        <authorList>
            <person name="McCartney M.A."/>
            <person name="Auch B."/>
            <person name="Kono T."/>
            <person name="Mallez S."/>
            <person name="Zhang Y."/>
            <person name="Obille A."/>
            <person name="Becker A."/>
            <person name="Abrahante J.E."/>
            <person name="Garbe J."/>
            <person name="Badalamenti J.P."/>
            <person name="Herman A."/>
            <person name="Mangelson H."/>
            <person name="Liachko I."/>
            <person name="Sullivan S."/>
            <person name="Sone E.D."/>
            <person name="Koren S."/>
            <person name="Silverstein K.A.T."/>
            <person name="Beckman K.B."/>
            <person name="Gohl D.M."/>
        </authorList>
    </citation>
    <scope>NUCLEOTIDE SEQUENCE</scope>
    <source>
        <strain evidence="8">Duluth1</strain>
        <tissue evidence="8">Whole animal</tissue>
    </source>
</reference>
<evidence type="ECO:0000256" key="3">
    <source>
        <dbReference type="ARBA" id="ARBA00022490"/>
    </source>
</evidence>
<keyword evidence="7" id="KW-0472">Membrane</keyword>
<comment type="caution">
    <text evidence="8">The sequence shown here is derived from an EMBL/GenBank/DDBJ whole genome shotgun (WGS) entry which is preliminary data.</text>
</comment>
<evidence type="ECO:0008006" key="10">
    <source>
        <dbReference type="Google" id="ProtNLM"/>
    </source>
</evidence>
<evidence type="ECO:0000256" key="2">
    <source>
        <dbReference type="ARBA" id="ARBA00004496"/>
    </source>
</evidence>
<keyword evidence="3" id="KW-0963">Cytoplasm</keyword>
<accession>A0A9D4LFX1</accession>
<evidence type="ECO:0000313" key="9">
    <source>
        <dbReference type="Proteomes" id="UP000828390"/>
    </source>
</evidence>
<dbReference type="EMBL" id="JAIWYP010000003">
    <property type="protein sequence ID" value="KAH3856527.1"/>
    <property type="molecule type" value="Genomic_DNA"/>
</dbReference>